<protein>
    <submittedName>
        <fullName evidence="7">Ribosome maturation factor RimM</fullName>
    </submittedName>
</protein>
<dbReference type="InterPro" id="IPR009000">
    <property type="entry name" value="Transl_B-barrel_sf"/>
</dbReference>
<evidence type="ECO:0000259" key="6">
    <source>
        <dbReference type="Pfam" id="PF24986"/>
    </source>
</evidence>
<comment type="caution">
    <text evidence="7">The sequence shown here is derived from an EMBL/GenBank/DDBJ whole genome shotgun (WGS) entry which is preliminary data.</text>
</comment>
<dbReference type="InterPro" id="IPR002676">
    <property type="entry name" value="RimM_N"/>
</dbReference>
<dbReference type="PANTHER" id="PTHR33692">
    <property type="entry name" value="RIBOSOME MATURATION FACTOR RIMM"/>
    <property type="match status" value="1"/>
</dbReference>
<sequence>MINKNQLFPIGQINKPHGIQGEMSFGFTTDVFELEELPFFIFELDGIFVPFVVSGFRLKTSSTGILRLDGLNSEEDARTFSGLQIFILKEQLDLLPEVEPGLDYLVGFQLKDIEKGMIGVISEIDHTTENALFVIQQEDDELLIPVGEEYIREIDQDNKIIEVELPEGLLDL</sequence>
<dbReference type="PANTHER" id="PTHR33692:SF1">
    <property type="entry name" value="RIBOSOME MATURATION FACTOR RIMM"/>
    <property type="match status" value="1"/>
</dbReference>
<dbReference type="HAMAP" id="MF_00014">
    <property type="entry name" value="Ribosome_mat_RimM"/>
    <property type="match status" value="1"/>
</dbReference>
<dbReference type="SUPFAM" id="SSF50346">
    <property type="entry name" value="PRC-barrel domain"/>
    <property type="match status" value="1"/>
</dbReference>
<feature type="domain" description="Ribosome maturation factor RimM PRC barrel" evidence="6">
    <location>
        <begin position="105"/>
        <end position="169"/>
    </location>
</feature>
<dbReference type="InterPro" id="IPR056792">
    <property type="entry name" value="PRC_RimM"/>
</dbReference>
<evidence type="ECO:0000256" key="3">
    <source>
        <dbReference type="ARBA" id="ARBA00022552"/>
    </source>
</evidence>
<dbReference type="InterPro" id="IPR011033">
    <property type="entry name" value="PRC_barrel-like_sf"/>
</dbReference>
<name>A0A644V259_9ZZZZ</name>
<dbReference type="Pfam" id="PF01782">
    <property type="entry name" value="RimM"/>
    <property type="match status" value="1"/>
</dbReference>
<dbReference type="Gene3D" id="2.40.30.60">
    <property type="entry name" value="RimM"/>
    <property type="match status" value="1"/>
</dbReference>
<keyword evidence="2" id="KW-0690">Ribosome biogenesis</keyword>
<organism evidence="7">
    <name type="scientific">bioreactor metagenome</name>
    <dbReference type="NCBI Taxonomy" id="1076179"/>
    <lineage>
        <taxon>unclassified sequences</taxon>
        <taxon>metagenomes</taxon>
        <taxon>ecological metagenomes</taxon>
    </lineage>
</organism>
<dbReference type="InterPro" id="IPR036976">
    <property type="entry name" value="RimM_N_sf"/>
</dbReference>
<keyword evidence="1" id="KW-0963">Cytoplasm</keyword>
<evidence type="ECO:0000256" key="1">
    <source>
        <dbReference type="ARBA" id="ARBA00022490"/>
    </source>
</evidence>
<dbReference type="Gene3D" id="2.30.30.240">
    <property type="entry name" value="PRC-barrel domain"/>
    <property type="match status" value="1"/>
</dbReference>
<evidence type="ECO:0000313" key="7">
    <source>
        <dbReference type="EMBL" id="MPL84983.1"/>
    </source>
</evidence>
<evidence type="ECO:0000259" key="5">
    <source>
        <dbReference type="Pfam" id="PF01782"/>
    </source>
</evidence>
<reference evidence="7" key="1">
    <citation type="submission" date="2019-08" db="EMBL/GenBank/DDBJ databases">
        <authorList>
            <person name="Kucharzyk K."/>
            <person name="Murdoch R.W."/>
            <person name="Higgins S."/>
            <person name="Loffler F."/>
        </authorList>
    </citation>
    <scope>NUCLEOTIDE SEQUENCE</scope>
</reference>
<dbReference type="GO" id="GO:0005840">
    <property type="term" value="C:ribosome"/>
    <property type="evidence" value="ECO:0007669"/>
    <property type="project" value="InterPro"/>
</dbReference>
<dbReference type="GO" id="GO:0043022">
    <property type="term" value="F:ribosome binding"/>
    <property type="evidence" value="ECO:0007669"/>
    <property type="project" value="InterPro"/>
</dbReference>
<dbReference type="NCBIfam" id="TIGR02273">
    <property type="entry name" value="16S_RimM"/>
    <property type="match status" value="1"/>
</dbReference>
<dbReference type="GO" id="GO:0006364">
    <property type="term" value="P:rRNA processing"/>
    <property type="evidence" value="ECO:0007669"/>
    <property type="project" value="UniProtKB-KW"/>
</dbReference>
<dbReference type="SUPFAM" id="SSF50447">
    <property type="entry name" value="Translation proteins"/>
    <property type="match status" value="1"/>
</dbReference>
<keyword evidence="4" id="KW-0143">Chaperone</keyword>
<dbReference type="EMBL" id="VSSQ01000198">
    <property type="protein sequence ID" value="MPL84983.1"/>
    <property type="molecule type" value="Genomic_DNA"/>
</dbReference>
<feature type="domain" description="RimM N-terminal" evidence="5">
    <location>
        <begin position="10"/>
        <end position="90"/>
    </location>
</feature>
<proteinExistence type="inferred from homology"/>
<evidence type="ECO:0000256" key="2">
    <source>
        <dbReference type="ARBA" id="ARBA00022517"/>
    </source>
</evidence>
<dbReference type="InterPro" id="IPR011961">
    <property type="entry name" value="RimM"/>
</dbReference>
<evidence type="ECO:0000256" key="4">
    <source>
        <dbReference type="ARBA" id="ARBA00023186"/>
    </source>
</evidence>
<accession>A0A644V259</accession>
<dbReference type="AlphaFoldDB" id="A0A644V259"/>
<keyword evidence="3" id="KW-0698">rRNA processing</keyword>
<gene>
    <name evidence="7" type="primary">rimM_11</name>
    <name evidence="7" type="ORF">SDC9_30949</name>
</gene>
<dbReference type="Pfam" id="PF24986">
    <property type="entry name" value="PRC_RimM"/>
    <property type="match status" value="1"/>
</dbReference>